<evidence type="ECO:0000313" key="2">
    <source>
        <dbReference type="EMBL" id="KAF2634316.1"/>
    </source>
</evidence>
<feature type="compositionally biased region" description="Basic and acidic residues" evidence="1">
    <location>
        <begin position="488"/>
        <end position="497"/>
    </location>
</feature>
<feature type="region of interest" description="Disordered" evidence="1">
    <location>
        <begin position="359"/>
        <end position="517"/>
    </location>
</feature>
<dbReference type="EMBL" id="MU006840">
    <property type="protein sequence ID" value="KAF2634316.1"/>
    <property type="molecule type" value="Genomic_DNA"/>
</dbReference>
<organism evidence="2 3">
    <name type="scientific">Massarina eburnea CBS 473.64</name>
    <dbReference type="NCBI Taxonomy" id="1395130"/>
    <lineage>
        <taxon>Eukaryota</taxon>
        <taxon>Fungi</taxon>
        <taxon>Dikarya</taxon>
        <taxon>Ascomycota</taxon>
        <taxon>Pezizomycotina</taxon>
        <taxon>Dothideomycetes</taxon>
        <taxon>Pleosporomycetidae</taxon>
        <taxon>Pleosporales</taxon>
        <taxon>Massarineae</taxon>
        <taxon>Massarinaceae</taxon>
        <taxon>Massarina</taxon>
    </lineage>
</organism>
<evidence type="ECO:0008006" key="4">
    <source>
        <dbReference type="Google" id="ProtNLM"/>
    </source>
</evidence>
<sequence length="517" mass="58296">MSDSSSNHSAGSSTPPSSPVSQSPFPYAVGTSYVAKRHIPPAPFYSDSVGQNDKYQAAREETLEPVTQQEWCLSHPARPGATDSSTTRHFTIKQSIRTGDQKGAQVVLTHDGFVAKIYDPLYYSFYDVDFPDLKLDVSWWAHRDYTYEVAAYQFLSGTSFSGTATPKYYGSWTIDVSTSTNGSEVVREVRMILIEHISGICMCDIDPTKGITNAARENIMYKLIEIETDLRIAGMNPKDNCPRNIMLCAPDNDFTRDDLRVCLIDFGMATIQSLMKKRWDSGPQLYNPIESWWSASLWVSWGWLPPDDKEVVDWVWKHWGDGGRDGKYNKMIRDWHEPTWPPQFTQEDIDDFRKMMGCTHGTKRTADGEEKTDPKEMLVTDNNEKPKRSELGFEKDESNSDSDKKSDTTDKDSVSTASSRYSDQEPDQATPRAQESAEGTLRPHATDKQHDQAMFTFNDAGPALFSQCDSNPHRHNEVQSELFPEPMEVEHADKAPQRDSGTFTLTSLGARVVEPAN</sequence>
<dbReference type="OrthoDB" id="4267316at2759"/>
<feature type="region of interest" description="Disordered" evidence="1">
    <location>
        <begin position="1"/>
        <end position="25"/>
    </location>
</feature>
<name>A0A6A6RG48_9PLEO</name>
<dbReference type="InterPro" id="IPR011009">
    <property type="entry name" value="Kinase-like_dom_sf"/>
</dbReference>
<gene>
    <name evidence="2" type="ORF">P280DRAFT_474728</name>
</gene>
<keyword evidence="3" id="KW-1185">Reference proteome</keyword>
<proteinExistence type="predicted"/>
<reference evidence="2" key="1">
    <citation type="journal article" date="2020" name="Stud. Mycol.">
        <title>101 Dothideomycetes genomes: a test case for predicting lifestyles and emergence of pathogens.</title>
        <authorList>
            <person name="Haridas S."/>
            <person name="Albert R."/>
            <person name="Binder M."/>
            <person name="Bloem J."/>
            <person name="Labutti K."/>
            <person name="Salamov A."/>
            <person name="Andreopoulos B."/>
            <person name="Baker S."/>
            <person name="Barry K."/>
            <person name="Bills G."/>
            <person name="Bluhm B."/>
            <person name="Cannon C."/>
            <person name="Castanera R."/>
            <person name="Culley D."/>
            <person name="Daum C."/>
            <person name="Ezra D."/>
            <person name="Gonzalez J."/>
            <person name="Henrissat B."/>
            <person name="Kuo A."/>
            <person name="Liang C."/>
            <person name="Lipzen A."/>
            <person name="Lutzoni F."/>
            <person name="Magnuson J."/>
            <person name="Mondo S."/>
            <person name="Nolan M."/>
            <person name="Ohm R."/>
            <person name="Pangilinan J."/>
            <person name="Park H.-J."/>
            <person name="Ramirez L."/>
            <person name="Alfaro M."/>
            <person name="Sun H."/>
            <person name="Tritt A."/>
            <person name="Yoshinaga Y."/>
            <person name="Zwiers L.-H."/>
            <person name="Turgeon B."/>
            <person name="Goodwin S."/>
            <person name="Spatafora J."/>
            <person name="Crous P."/>
            <person name="Grigoriev I."/>
        </authorList>
    </citation>
    <scope>NUCLEOTIDE SEQUENCE</scope>
    <source>
        <strain evidence="2">CBS 473.64</strain>
    </source>
</reference>
<feature type="compositionally biased region" description="Basic and acidic residues" evidence="1">
    <location>
        <begin position="364"/>
        <end position="413"/>
    </location>
</feature>
<evidence type="ECO:0000256" key="1">
    <source>
        <dbReference type="SAM" id="MobiDB-lite"/>
    </source>
</evidence>
<accession>A0A6A6RG48</accession>
<protein>
    <recommendedName>
        <fullName evidence="4">Protein kinase domain-containing protein</fullName>
    </recommendedName>
</protein>
<dbReference type="Proteomes" id="UP000799753">
    <property type="component" value="Unassembled WGS sequence"/>
</dbReference>
<evidence type="ECO:0000313" key="3">
    <source>
        <dbReference type="Proteomes" id="UP000799753"/>
    </source>
</evidence>
<dbReference type="AlphaFoldDB" id="A0A6A6RG48"/>
<dbReference type="SUPFAM" id="SSF56112">
    <property type="entry name" value="Protein kinase-like (PK-like)"/>
    <property type="match status" value="1"/>
</dbReference>